<reference evidence="2" key="1">
    <citation type="submission" date="2014-02" db="EMBL/GenBank/DDBJ databases">
        <title>The Genome Sequence of Trichophyton rubrum (morphotype fischeri) CBS 288.86.</title>
        <authorList>
            <consortium name="The Broad Institute Genomics Platform"/>
            <person name="Cuomo C.A."/>
            <person name="White T.C."/>
            <person name="Graser Y."/>
            <person name="Martinez-Rossi N."/>
            <person name="Heitman J."/>
            <person name="Young S.K."/>
            <person name="Zeng Q."/>
            <person name="Gargeya S."/>
            <person name="Abouelleil A."/>
            <person name="Alvarado L."/>
            <person name="Chapman S.B."/>
            <person name="Gainer-Dewar J."/>
            <person name="Goldberg J."/>
            <person name="Griggs A."/>
            <person name="Gujja S."/>
            <person name="Hansen M."/>
            <person name="Howarth C."/>
            <person name="Imamovic A."/>
            <person name="Larimer J."/>
            <person name="Martinez D."/>
            <person name="Murphy C."/>
            <person name="Pearson M.D."/>
            <person name="Persinoti G."/>
            <person name="Poon T."/>
            <person name="Priest M."/>
            <person name="Roberts A.D."/>
            <person name="Saif S."/>
            <person name="Shea T.D."/>
            <person name="Sykes S.N."/>
            <person name="Wortman J."/>
            <person name="Nusbaum C."/>
            <person name="Birren B."/>
        </authorList>
    </citation>
    <scope>NUCLEOTIDE SEQUENCE [LARGE SCALE GENOMIC DNA]</scope>
    <source>
        <strain evidence="2">CBS 288.86</strain>
    </source>
</reference>
<feature type="compositionally biased region" description="Low complexity" evidence="1">
    <location>
        <begin position="97"/>
        <end position="109"/>
    </location>
</feature>
<feature type="region of interest" description="Disordered" evidence="1">
    <location>
        <begin position="87"/>
        <end position="128"/>
    </location>
</feature>
<name>A0A022VVY4_TRIRU</name>
<dbReference type="EMBL" id="KK207886">
    <property type="protein sequence ID" value="EZF50422.1"/>
    <property type="molecule type" value="Genomic_DNA"/>
</dbReference>
<sequence>MAERFLPADLVQEIHPGKDASTSLIINATFTCGTRILYNLTQGLMSLLREHNCEDCRGNGFNTYICGHCQNASISDGARIGLFTTGPLATGSPNLKSSRSSSPESSVSSLDRLPQSRNLDPPQHGHRR</sequence>
<evidence type="ECO:0000313" key="2">
    <source>
        <dbReference type="EMBL" id="EZF50422.1"/>
    </source>
</evidence>
<organism evidence="2">
    <name type="scientific">Trichophyton rubrum CBS 288.86</name>
    <dbReference type="NCBI Taxonomy" id="1215330"/>
    <lineage>
        <taxon>Eukaryota</taxon>
        <taxon>Fungi</taxon>
        <taxon>Dikarya</taxon>
        <taxon>Ascomycota</taxon>
        <taxon>Pezizomycotina</taxon>
        <taxon>Eurotiomycetes</taxon>
        <taxon>Eurotiomycetidae</taxon>
        <taxon>Onygenales</taxon>
        <taxon>Arthrodermataceae</taxon>
        <taxon>Trichophyton</taxon>
    </lineage>
</organism>
<dbReference type="HOGENOM" id="CLU_1961158_0_0_1"/>
<proteinExistence type="predicted"/>
<protein>
    <submittedName>
        <fullName evidence="2">Uncharacterized protein</fullName>
    </submittedName>
</protein>
<dbReference type="OrthoDB" id="4506360at2759"/>
<gene>
    <name evidence="2" type="ORF">H103_06132</name>
</gene>
<evidence type="ECO:0000256" key="1">
    <source>
        <dbReference type="SAM" id="MobiDB-lite"/>
    </source>
</evidence>
<dbReference type="Proteomes" id="UP000023758">
    <property type="component" value="Unassembled WGS sequence"/>
</dbReference>
<accession>A0A022VVY4</accession>
<dbReference type="AlphaFoldDB" id="A0A022VVY4"/>